<dbReference type="Proteomes" id="UP000789396">
    <property type="component" value="Unassembled WGS sequence"/>
</dbReference>
<sequence>MELFDSEFIDAARDKVINEELNKAVVENYQDVCYEVINKALNESLSLNEVEVENYQDNTSHRLIFDMDSSDEDLNVPAPSLQITLEQSFHIWDDVENFLKDYGLEKDFSICKKRTETQMENDTQILCKV</sequence>
<gene>
    <name evidence="1" type="ORF">RFULGI_LOCUS7175</name>
</gene>
<comment type="caution">
    <text evidence="1">The sequence shown here is derived from an EMBL/GenBank/DDBJ whole genome shotgun (WGS) entry which is preliminary data.</text>
</comment>
<accession>A0A9N9GJZ7</accession>
<name>A0A9N9GJZ7_9GLOM</name>
<dbReference type="EMBL" id="CAJVPZ010010088">
    <property type="protein sequence ID" value="CAG8616093.1"/>
    <property type="molecule type" value="Genomic_DNA"/>
</dbReference>
<evidence type="ECO:0000313" key="1">
    <source>
        <dbReference type="EMBL" id="CAG8616093.1"/>
    </source>
</evidence>
<dbReference type="OrthoDB" id="2420811at2759"/>
<keyword evidence="2" id="KW-1185">Reference proteome</keyword>
<reference evidence="1" key="1">
    <citation type="submission" date="2021-06" db="EMBL/GenBank/DDBJ databases">
        <authorList>
            <person name="Kallberg Y."/>
            <person name="Tangrot J."/>
            <person name="Rosling A."/>
        </authorList>
    </citation>
    <scope>NUCLEOTIDE SEQUENCE</scope>
    <source>
        <strain evidence="1">IN212</strain>
    </source>
</reference>
<protein>
    <submittedName>
        <fullName evidence="1">3447_t:CDS:1</fullName>
    </submittedName>
</protein>
<evidence type="ECO:0000313" key="2">
    <source>
        <dbReference type="Proteomes" id="UP000789396"/>
    </source>
</evidence>
<dbReference type="AlphaFoldDB" id="A0A9N9GJZ7"/>
<organism evidence="1 2">
    <name type="scientific">Racocetra fulgida</name>
    <dbReference type="NCBI Taxonomy" id="60492"/>
    <lineage>
        <taxon>Eukaryota</taxon>
        <taxon>Fungi</taxon>
        <taxon>Fungi incertae sedis</taxon>
        <taxon>Mucoromycota</taxon>
        <taxon>Glomeromycotina</taxon>
        <taxon>Glomeromycetes</taxon>
        <taxon>Diversisporales</taxon>
        <taxon>Gigasporaceae</taxon>
        <taxon>Racocetra</taxon>
    </lineage>
</organism>
<proteinExistence type="predicted"/>
<feature type="non-terminal residue" evidence="1">
    <location>
        <position position="129"/>
    </location>
</feature>